<feature type="domain" description="Phytanoyl-CoA hydroxylase-interacting protein-like C-terminal" evidence="2">
    <location>
        <begin position="17"/>
        <end position="142"/>
    </location>
</feature>
<evidence type="ECO:0000313" key="3">
    <source>
        <dbReference type="Proteomes" id="UP000095283"/>
    </source>
</evidence>
<dbReference type="Proteomes" id="UP000095283">
    <property type="component" value="Unplaced"/>
</dbReference>
<dbReference type="InterPro" id="IPR042868">
    <property type="entry name" value="PHYHIP/PHYHIPL"/>
</dbReference>
<dbReference type="Pfam" id="PF19281">
    <property type="entry name" value="PHYHIP_C"/>
    <property type="match status" value="1"/>
</dbReference>
<protein>
    <submittedName>
        <fullName evidence="4">PHYHIP_C domain-containing protein</fullName>
    </submittedName>
</protein>
<reference evidence="4" key="1">
    <citation type="submission" date="2016-11" db="UniProtKB">
        <authorList>
            <consortium name="WormBaseParasite"/>
        </authorList>
    </citation>
    <scope>IDENTIFICATION</scope>
</reference>
<sequence>MNSATIFRVIVLILLSIKGLFFSARVQPDGTLPMQSPFGNVRMMVAAPTLLDPSIYNYYFADFYCNYITHYVTIVICKKGSETDNYCYTRLRKLNAEDNPFLKVIPPHHPYYVPTFYVNRGVWVEIYFTEDIPLNWGRFDSIIATVAEDALNSTFHVLMNEDKTELNDHWEDLVEVICGLVDSVCEAEGEEKEKDPMTRSDENVISAITRMDEELGNCKDIAVLKAAKLLKGFTEEFRSIR</sequence>
<name>A0A1I7X1W2_HETBA</name>
<evidence type="ECO:0000256" key="1">
    <source>
        <dbReference type="SAM" id="SignalP"/>
    </source>
</evidence>
<dbReference type="PANTHER" id="PTHR15698:SF4">
    <property type="entry name" value="PHYTANOYL-COA HYDROXYLASE-INTERACTING PROTEIN-LIKE C-TERMINAL DOMAIN-CONTAINING PROTEIN"/>
    <property type="match status" value="1"/>
</dbReference>
<dbReference type="WBParaSite" id="Hba_11428">
    <property type="protein sequence ID" value="Hba_11428"/>
    <property type="gene ID" value="Hba_11428"/>
</dbReference>
<feature type="chain" id="PRO_5009310996" evidence="1">
    <location>
        <begin position="24"/>
        <end position="241"/>
    </location>
</feature>
<evidence type="ECO:0000259" key="2">
    <source>
        <dbReference type="Pfam" id="PF19281"/>
    </source>
</evidence>
<dbReference type="PANTHER" id="PTHR15698">
    <property type="entry name" value="PROTEIN CBG15099"/>
    <property type="match status" value="1"/>
</dbReference>
<accession>A0A1I7X1W2</accession>
<keyword evidence="3" id="KW-1185">Reference proteome</keyword>
<feature type="signal peptide" evidence="1">
    <location>
        <begin position="1"/>
        <end position="23"/>
    </location>
</feature>
<evidence type="ECO:0000313" key="4">
    <source>
        <dbReference type="WBParaSite" id="Hba_11428"/>
    </source>
</evidence>
<dbReference type="InterPro" id="IPR045545">
    <property type="entry name" value="PHYIP/PHIPL_C"/>
</dbReference>
<dbReference type="GO" id="GO:0005737">
    <property type="term" value="C:cytoplasm"/>
    <property type="evidence" value="ECO:0007669"/>
    <property type="project" value="TreeGrafter"/>
</dbReference>
<organism evidence="3 4">
    <name type="scientific">Heterorhabditis bacteriophora</name>
    <name type="common">Entomopathogenic nematode worm</name>
    <dbReference type="NCBI Taxonomy" id="37862"/>
    <lineage>
        <taxon>Eukaryota</taxon>
        <taxon>Metazoa</taxon>
        <taxon>Ecdysozoa</taxon>
        <taxon>Nematoda</taxon>
        <taxon>Chromadorea</taxon>
        <taxon>Rhabditida</taxon>
        <taxon>Rhabditina</taxon>
        <taxon>Rhabditomorpha</taxon>
        <taxon>Strongyloidea</taxon>
        <taxon>Heterorhabditidae</taxon>
        <taxon>Heterorhabditis</taxon>
    </lineage>
</organism>
<dbReference type="AlphaFoldDB" id="A0A1I7X1W2"/>
<keyword evidence="1" id="KW-0732">Signal</keyword>
<proteinExistence type="predicted"/>